<evidence type="ECO:0000256" key="1">
    <source>
        <dbReference type="ARBA" id="ARBA00023224"/>
    </source>
</evidence>
<feature type="compositionally biased region" description="Basic and acidic residues" evidence="4">
    <location>
        <begin position="654"/>
        <end position="665"/>
    </location>
</feature>
<dbReference type="GO" id="GO:0016020">
    <property type="term" value="C:membrane"/>
    <property type="evidence" value="ECO:0007669"/>
    <property type="project" value="InterPro"/>
</dbReference>
<organism evidence="8 9">
    <name type="scientific">Clostridium luticellarii</name>
    <dbReference type="NCBI Taxonomy" id="1691940"/>
    <lineage>
        <taxon>Bacteria</taxon>
        <taxon>Bacillati</taxon>
        <taxon>Bacillota</taxon>
        <taxon>Clostridia</taxon>
        <taxon>Eubacteriales</taxon>
        <taxon>Clostridiaceae</taxon>
        <taxon>Clostridium</taxon>
    </lineage>
</organism>
<gene>
    <name evidence="8" type="primary">mcpB_2</name>
    <name evidence="8" type="ORF">CLLU_21240</name>
</gene>
<dbReference type="CDD" id="cd12913">
    <property type="entry name" value="PDC1_MCP_like"/>
    <property type="match status" value="1"/>
</dbReference>
<dbReference type="InterPro" id="IPR003660">
    <property type="entry name" value="HAMP_dom"/>
</dbReference>
<evidence type="ECO:0000313" key="9">
    <source>
        <dbReference type="Proteomes" id="UP000237798"/>
    </source>
</evidence>
<dbReference type="PANTHER" id="PTHR32089">
    <property type="entry name" value="METHYL-ACCEPTING CHEMOTAXIS PROTEIN MCPB"/>
    <property type="match status" value="1"/>
</dbReference>
<feature type="domain" description="HAMP" evidence="7">
    <location>
        <begin position="326"/>
        <end position="381"/>
    </location>
</feature>
<dbReference type="AlphaFoldDB" id="A0A2T0BM17"/>
<dbReference type="Gene3D" id="6.10.340.10">
    <property type="match status" value="1"/>
</dbReference>
<dbReference type="SMART" id="SM00283">
    <property type="entry name" value="MA"/>
    <property type="match status" value="1"/>
</dbReference>
<protein>
    <submittedName>
        <fullName evidence="8">Methyl-accepting chemotaxis protein McpB</fullName>
    </submittedName>
</protein>
<dbReference type="OrthoDB" id="9760371at2"/>
<reference evidence="8 9" key="1">
    <citation type="submission" date="2018-03" db="EMBL/GenBank/DDBJ databases">
        <title>Genome sequence of Clostridium luticellarii DSM 29923.</title>
        <authorList>
            <person name="Poehlein A."/>
            <person name="Daniel R."/>
        </authorList>
    </citation>
    <scope>NUCLEOTIDE SEQUENCE [LARGE SCALE GENOMIC DNA]</scope>
    <source>
        <strain evidence="8 9">DSM 29923</strain>
    </source>
</reference>
<comment type="similarity">
    <text evidence="2">Belongs to the methyl-accepting chemotaxis (MCP) protein family.</text>
</comment>
<keyword evidence="5" id="KW-1133">Transmembrane helix</keyword>
<dbReference type="PROSITE" id="PS50885">
    <property type="entry name" value="HAMP"/>
    <property type="match status" value="1"/>
</dbReference>
<evidence type="ECO:0000256" key="4">
    <source>
        <dbReference type="SAM" id="MobiDB-lite"/>
    </source>
</evidence>
<feature type="transmembrane region" description="Helical" evidence="5">
    <location>
        <begin position="12"/>
        <end position="31"/>
    </location>
</feature>
<evidence type="ECO:0000259" key="7">
    <source>
        <dbReference type="PROSITE" id="PS50885"/>
    </source>
</evidence>
<dbReference type="CDD" id="cd12912">
    <property type="entry name" value="PDC2_MCP_like"/>
    <property type="match status" value="1"/>
</dbReference>
<accession>A0A2T0BM17</accession>
<feature type="domain" description="Methyl-accepting transducer" evidence="6">
    <location>
        <begin position="400"/>
        <end position="650"/>
    </location>
</feature>
<dbReference type="Proteomes" id="UP000237798">
    <property type="component" value="Unassembled WGS sequence"/>
</dbReference>
<name>A0A2T0BM17_9CLOT</name>
<evidence type="ECO:0000259" key="6">
    <source>
        <dbReference type="PROSITE" id="PS50111"/>
    </source>
</evidence>
<keyword evidence="5" id="KW-0472">Membrane</keyword>
<dbReference type="PROSITE" id="PS50111">
    <property type="entry name" value="CHEMOTAXIS_TRANSDUC_2"/>
    <property type="match status" value="1"/>
</dbReference>
<evidence type="ECO:0000256" key="2">
    <source>
        <dbReference type="ARBA" id="ARBA00029447"/>
    </source>
</evidence>
<proteinExistence type="inferred from homology"/>
<keyword evidence="9" id="KW-1185">Reference proteome</keyword>
<evidence type="ECO:0000313" key="8">
    <source>
        <dbReference type="EMBL" id="PRR84930.1"/>
    </source>
</evidence>
<dbReference type="PANTHER" id="PTHR32089:SF112">
    <property type="entry name" value="LYSOZYME-LIKE PROTEIN-RELATED"/>
    <property type="match status" value="1"/>
</dbReference>
<dbReference type="Gene3D" id="1.10.287.950">
    <property type="entry name" value="Methyl-accepting chemotaxis protein"/>
    <property type="match status" value="1"/>
</dbReference>
<keyword evidence="5" id="KW-0812">Transmembrane</keyword>
<dbReference type="Pfam" id="PF22673">
    <property type="entry name" value="MCP-like_PDC_1"/>
    <property type="match status" value="1"/>
</dbReference>
<dbReference type="RefSeq" id="WP_106009730.1">
    <property type="nucleotide sequence ID" value="NZ_PVXP01000029.1"/>
</dbReference>
<dbReference type="CDD" id="cd06225">
    <property type="entry name" value="HAMP"/>
    <property type="match status" value="1"/>
</dbReference>
<feature type="compositionally biased region" description="Low complexity" evidence="4">
    <location>
        <begin position="641"/>
        <end position="653"/>
    </location>
</feature>
<dbReference type="EMBL" id="PVXP01000029">
    <property type="protein sequence ID" value="PRR84930.1"/>
    <property type="molecule type" value="Genomic_DNA"/>
</dbReference>
<dbReference type="Pfam" id="PF00015">
    <property type="entry name" value="MCPsignal"/>
    <property type="match status" value="1"/>
</dbReference>
<evidence type="ECO:0000256" key="5">
    <source>
        <dbReference type="SAM" id="Phobius"/>
    </source>
</evidence>
<dbReference type="SUPFAM" id="SSF103190">
    <property type="entry name" value="Sensory domain-like"/>
    <property type="match status" value="1"/>
</dbReference>
<dbReference type="GO" id="GO:0007165">
    <property type="term" value="P:signal transduction"/>
    <property type="evidence" value="ECO:0007669"/>
    <property type="project" value="UniProtKB-KW"/>
</dbReference>
<dbReference type="InterPro" id="IPR004089">
    <property type="entry name" value="MCPsignal_dom"/>
</dbReference>
<comment type="caution">
    <text evidence="8">The sequence shown here is derived from an EMBL/GenBank/DDBJ whole genome shotgun (WGS) entry which is preliminary data.</text>
</comment>
<keyword evidence="1 3" id="KW-0807">Transducer</keyword>
<sequence>MKKQSILFKINLVVIPTVLIALILLTSISYFSTKSIINSQTEMNMQSKLSSNSEMAQKLLLNNARVVETLAKTVESSYGVLGKDNYISLLEKFPQTNSETCGVGVWFQPYKYDESMKYFGPYAYKDNGKVVYTDDYSKPKYDYPSQEWYKLGLNVDKAVDWSEPYVDPVTKVSMITASSHFVDGGNNIVGVTTADMDLTSLQKNISSVKIGDTGEAFLISKKSGIYVASKDKSRIMKKKIQNESNKSLASIGKSMISGKSGKGTYKDNGITYNVYYTAVPNSNMVLGIQISQNELFKSADSLMVKYIIITAVFIILTALVIIYSVNKIRKRLNSAVGHLNVISEGNLTQKVPKEFLNLNDEAGDVSRAVHNMQEELRVLLLDTKDSIHKIIDYTKKLKSISGDMSSNSEGVATAIEEIAKGINSQSGELIEVSNNINEFGEAIDNVVQEIEKIDDSSSYINARATDSNDKMQLLIQSIEGIGKLSYSFEKQLKGFADRIKEVNEITLLIDSISDQTNLLALNAAIEAERAGEAGKGFAVVADEIRKLAEQSKNSSENIRDVIGNISANMGDIFSMSKNINDEIIKQTDVVNTASDSYETIIDEIGKIVPKIQSINNLVVKIDQKEKDISSKIETISATAEEISASSEEITASSKETEESSREVSKAAETLEDMTKDMTDNINNFKL</sequence>
<dbReference type="SUPFAM" id="SSF58104">
    <property type="entry name" value="Methyl-accepting chemotaxis protein (MCP) signaling domain"/>
    <property type="match status" value="1"/>
</dbReference>
<dbReference type="SMART" id="SM00304">
    <property type="entry name" value="HAMP"/>
    <property type="match status" value="2"/>
</dbReference>
<dbReference type="InterPro" id="IPR029151">
    <property type="entry name" value="Sensor-like_sf"/>
</dbReference>
<feature type="region of interest" description="Disordered" evidence="4">
    <location>
        <begin position="641"/>
        <end position="686"/>
    </location>
</feature>
<evidence type="ECO:0000256" key="3">
    <source>
        <dbReference type="PROSITE-ProRule" id="PRU00284"/>
    </source>
</evidence>
<dbReference type="Gene3D" id="3.30.450.20">
    <property type="entry name" value="PAS domain"/>
    <property type="match status" value="2"/>
</dbReference>
<feature type="transmembrane region" description="Helical" evidence="5">
    <location>
        <begin position="303"/>
        <end position="325"/>
    </location>
</feature>